<dbReference type="InterPro" id="IPR029063">
    <property type="entry name" value="SAM-dependent_MTases_sf"/>
</dbReference>
<feature type="non-terminal residue" evidence="1">
    <location>
        <position position="1"/>
    </location>
</feature>
<accession>A0A821JUP0</accession>
<dbReference type="EMBL" id="CAJOBQ010016599">
    <property type="protein sequence ID" value="CAF4727333.1"/>
    <property type="molecule type" value="Genomic_DNA"/>
</dbReference>
<name>A0A821JUP0_9BILA</name>
<reference evidence="1" key="1">
    <citation type="submission" date="2021-02" db="EMBL/GenBank/DDBJ databases">
        <authorList>
            <person name="Nowell W R."/>
        </authorList>
    </citation>
    <scope>NUCLEOTIDE SEQUENCE</scope>
</reference>
<dbReference type="AlphaFoldDB" id="A0A821JUP0"/>
<evidence type="ECO:0000313" key="2">
    <source>
        <dbReference type="Proteomes" id="UP000663862"/>
    </source>
</evidence>
<organism evidence="1 2">
    <name type="scientific">Rotaria socialis</name>
    <dbReference type="NCBI Taxonomy" id="392032"/>
    <lineage>
        <taxon>Eukaryota</taxon>
        <taxon>Metazoa</taxon>
        <taxon>Spiralia</taxon>
        <taxon>Gnathifera</taxon>
        <taxon>Rotifera</taxon>
        <taxon>Eurotatoria</taxon>
        <taxon>Bdelloidea</taxon>
        <taxon>Philodinida</taxon>
        <taxon>Philodinidae</taxon>
        <taxon>Rotaria</taxon>
    </lineage>
</organism>
<gene>
    <name evidence="1" type="ORF">TSG867_LOCUS34246</name>
</gene>
<protein>
    <submittedName>
        <fullName evidence="1">Uncharacterized protein</fullName>
    </submittedName>
</protein>
<comment type="caution">
    <text evidence="1">The sequence shown here is derived from an EMBL/GenBank/DDBJ whole genome shotgun (WGS) entry which is preliminary data.</text>
</comment>
<sequence>ILTITMSYIPKVVLPPTPSAADLLRTYKLPALRRFAQNFLLDPRATSKFVACAGNIENSM</sequence>
<dbReference type="Gene3D" id="3.40.50.150">
    <property type="entry name" value="Vaccinia Virus protein VP39"/>
    <property type="match status" value="1"/>
</dbReference>
<evidence type="ECO:0000313" key="1">
    <source>
        <dbReference type="EMBL" id="CAF4727333.1"/>
    </source>
</evidence>
<dbReference type="Proteomes" id="UP000663862">
    <property type="component" value="Unassembled WGS sequence"/>
</dbReference>
<proteinExistence type="predicted"/>